<dbReference type="InterPro" id="IPR041685">
    <property type="entry name" value="AAA_GajA/Old/RecF-like"/>
</dbReference>
<gene>
    <name evidence="3" type="ORF">H6G05_00510</name>
</gene>
<dbReference type="InterPro" id="IPR022532">
    <property type="entry name" value="DUF3696"/>
</dbReference>
<accession>A0ABR8C3R9</accession>
<comment type="caution">
    <text evidence="3">The sequence shown here is derived from an EMBL/GenBank/DDBJ whole genome shotgun (WGS) entry which is preliminary data.</text>
</comment>
<reference evidence="3 4" key="1">
    <citation type="journal article" date="2020" name="ISME J.">
        <title>Comparative genomics reveals insights into cyanobacterial evolution and habitat adaptation.</title>
        <authorList>
            <person name="Chen M.Y."/>
            <person name="Teng W.K."/>
            <person name="Zhao L."/>
            <person name="Hu C.X."/>
            <person name="Zhou Y.K."/>
            <person name="Han B.P."/>
            <person name="Song L.R."/>
            <person name="Shu W.S."/>
        </authorList>
    </citation>
    <scope>NUCLEOTIDE SEQUENCE [LARGE SCALE GENOMIC DNA]</scope>
    <source>
        <strain evidence="3 4">FACHB-1050</strain>
    </source>
</reference>
<proteinExistence type="predicted"/>
<evidence type="ECO:0000259" key="2">
    <source>
        <dbReference type="Pfam" id="PF13175"/>
    </source>
</evidence>
<protein>
    <submittedName>
        <fullName evidence="3">DUF3696 domain-containing protein</fullName>
    </submittedName>
</protein>
<name>A0ABR8C3R9_9CYAN</name>
<dbReference type="Pfam" id="PF13175">
    <property type="entry name" value="AAA_15"/>
    <property type="match status" value="1"/>
</dbReference>
<evidence type="ECO:0000313" key="4">
    <source>
        <dbReference type="Proteomes" id="UP000618445"/>
    </source>
</evidence>
<dbReference type="Gene3D" id="3.40.50.300">
    <property type="entry name" value="P-loop containing nucleotide triphosphate hydrolases"/>
    <property type="match status" value="1"/>
</dbReference>
<keyword evidence="4" id="KW-1185">Reference proteome</keyword>
<dbReference type="InterPro" id="IPR027417">
    <property type="entry name" value="P-loop_NTPase"/>
</dbReference>
<dbReference type="PANTHER" id="PTHR43581:SF2">
    <property type="entry name" value="EXCINUCLEASE ATPASE SUBUNIT"/>
    <property type="match status" value="1"/>
</dbReference>
<dbReference type="Pfam" id="PF12476">
    <property type="entry name" value="DUF3696"/>
    <property type="match status" value="1"/>
</dbReference>
<dbReference type="PANTHER" id="PTHR43581">
    <property type="entry name" value="ATP/GTP PHOSPHATASE"/>
    <property type="match status" value="1"/>
</dbReference>
<sequence>MFTQLRIQNFKSWADTGEFRMAPLTGFFGTNSSGKTAILQFLLMLKQTVESSDRNRILHLGGDRYSYVDLGTNYDISHRHQLPEKIKFSLMWNPKLISQEVLEILSKIVVYNEGTVVHETNSYASLLKFESEIDIDRDQVNVDFFEFSFEADNQQWNHVRIMKYDNQEAIYTLSTEGNLVESWQKNWSDKLAKSYGFQFPILPLFYGVELFKNYNFQLITPFKGIEDFMEMIKAYEDLFQNTYYLAPLREYPKRTYLWSGESPQDVGKYGELTVAALLASHKKDTKVEISVAKALKDLGLIHGFRLNRITPNRGDYEILVQKSPNSAEVLITDVGFGVSQVLPILVLCYYAPKGATLIFEQPEIHLHPSVQAGLADIFIEVIKTRNIQIIIESHSEHLLRRLQRRMAEEKDGFTNDDAALYFCKMNDQGDSELVTLDIDDYGNICNYPEGFFGDEMGDLVAMTEAAINRQMNVGV</sequence>
<dbReference type="PIRSF" id="PIRSF034888">
    <property type="entry name" value="P-loop_UCP034888"/>
    <property type="match status" value="1"/>
</dbReference>
<dbReference type="EMBL" id="JACJQY010000001">
    <property type="protein sequence ID" value="MBD2315327.1"/>
    <property type="molecule type" value="Genomic_DNA"/>
</dbReference>
<dbReference type="Proteomes" id="UP000618445">
    <property type="component" value="Unassembled WGS sequence"/>
</dbReference>
<dbReference type="SUPFAM" id="SSF52540">
    <property type="entry name" value="P-loop containing nucleoside triphosphate hydrolases"/>
    <property type="match status" value="1"/>
</dbReference>
<evidence type="ECO:0000313" key="3">
    <source>
        <dbReference type="EMBL" id="MBD2315327.1"/>
    </source>
</evidence>
<dbReference type="RefSeq" id="WP_190575326.1">
    <property type="nucleotide sequence ID" value="NZ_CAWPQU010000001.1"/>
</dbReference>
<evidence type="ECO:0000259" key="1">
    <source>
        <dbReference type="Pfam" id="PF12476"/>
    </source>
</evidence>
<feature type="domain" description="DUF3696" evidence="1">
    <location>
        <begin position="414"/>
        <end position="460"/>
    </location>
</feature>
<dbReference type="InterPro" id="IPR051396">
    <property type="entry name" value="Bact_Antivir_Def_Nuclease"/>
</dbReference>
<dbReference type="InterPro" id="IPR014592">
    <property type="entry name" value="P-loop_UCP034888"/>
</dbReference>
<feature type="domain" description="Endonuclease GajA/Old nuclease/RecF-like AAA" evidence="2">
    <location>
        <begin position="312"/>
        <end position="398"/>
    </location>
</feature>
<organism evidence="3 4">
    <name type="scientific">Phormidium tenue FACHB-1050</name>
    <dbReference type="NCBI Taxonomy" id="2692857"/>
    <lineage>
        <taxon>Bacteria</taxon>
        <taxon>Bacillati</taxon>
        <taxon>Cyanobacteriota</taxon>
        <taxon>Cyanophyceae</taxon>
        <taxon>Oscillatoriophycideae</taxon>
        <taxon>Oscillatoriales</taxon>
        <taxon>Oscillatoriaceae</taxon>
        <taxon>Phormidium</taxon>
    </lineage>
</organism>